<protein>
    <submittedName>
        <fullName evidence="6">Uncharacterized protein</fullName>
    </submittedName>
</protein>
<dbReference type="Gene3D" id="2.130.10.10">
    <property type="entry name" value="YVTN repeat-like/Quinoprotein amine dehydrogenase"/>
    <property type="match status" value="4"/>
</dbReference>
<dbReference type="InterPro" id="IPR001680">
    <property type="entry name" value="WD40_rpt"/>
</dbReference>
<feature type="repeat" description="WD" evidence="3">
    <location>
        <begin position="1596"/>
        <end position="1637"/>
    </location>
</feature>
<keyword evidence="2" id="KW-0677">Repeat</keyword>
<organism evidence="6 7">
    <name type="scientific">Pseudanabaena cinerea FACHB-1277</name>
    <dbReference type="NCBI Taxonomy" id="2949581"/>
    <lineage>
        <taxon>Bacteria</taxon>
        <taxon>Bacillati</taxon>
        <taxon>Cyanobacteriota</taxon>
        <taxon>Cyanophyceae</taxon>
        <taxon>Pseudanabaenales</taxon>
        <taxon>Pseudanabaenaceae</taxon>
        <taxon>Pseudanabaena</taxon>
        <taxon>Pseudanabaena cinerea</taxon>
    </lineage>
</organism>
<dbReference type="InterPro" id="IPR049052">
    <property type="entry name" value="nSTAND1"/>
</dbReference>
<dbReference type="Pfam" id="PF20703">
    <property type="entry name" value="nSTAND1"/>
    <property type="match status" value="1"/>
</dbReference>
<dbReference type="SUPFAM" id="SSF50998">
    <property type="entry name" value="Quinoprotein alcohol dehydrogenase-like"/>
    <property type="match status" value="1"/>
</dbReference>
<keyword evidence="7" id="KW-1185">Reference proteome</keyword>
<evidence type="ECO:0000256" key="1">
    <source>
        <dbReference type="ARBA" id="ARBA00022574"/>
    </source>
</evidence>
<dbReference type="InterPro" id="IPR011047">
    <property type="entry name" value="Quinoprotein_ADH-like_sf"/>
</dbReference>
<evidence type="ECO:0000259" key="4">
    <source>
        <dbReference type="Pfam" id="PF20703"/>
    </source>
</evidence>
<feature type="repeat" description="WD" evidence="3">
    <location>
        <begin position="1510"/>
        <end position="1551"/>
    </location>
</feature>
<dbReference type="PROSITE" id="PS00678">
    <property type="entry name" value="WD_REPEATS_1"/>
    <property type="match status" value="3"/>
</dbReference>
<feature type="repeat" description="WD" evidence="3">
    <location>
        <begin position="1423"/>
        <end position="1464"/>
    </location>
</feature>
<feature type="repeat" description="WD" evidence="3">
    <location>
        <begin position="1137"/>
        <end position="1178"/>
    </location>
</feature>
<dbReference type="InterPro" id="IPR055442">
    <property type="entry name" value="Beta-prop_EML-like_2nd"/>
</dbReference>
<keyword evidence="1 3" id="KW-0853">WD repeat</keyword>
<dbReference type="InterPro" id="IPR027417">
    <property type="entry name" value="P-loop_NTPase"/>
</dbReference>
<evidence type="ECO:0000313" key="7">
    <source>
        <dbReference type="Proteomes" id="UP000631421"/>
    </source>
</evidence>
<proteinExistence type="predicted"/>
<feature type="repeat" description="WD" evidence="3">
    <location>
        <begin position="1238"/>
        <end position="1271"/>
    </location>
</feature>
<dbReference type="InterPro" id="IPR020472">
    <property type="entry name" value="WD40_PAC1"/>
</dbReference>
<dbReference type="Gene3D" id="3.40.50.300">
    <property type="entry name" value="P-loop containing nucleotide triphosphate hydrolases"/>
    <property type="match status" value="1"/>
</dbReference>
<evidence type="ECO:0000256" key="2">
    <source>
        <dbReference type="ARBA" id="ARBA00022737"/>
    </source>
</evidence>
<dbReference type="PANTHER" id="PTHR19848">
    <property type="entry name" value="WD40 REPEAT PROTEIN"/>
    <property type="match status" value="1"/>
</dbReference>
<dbReference type="PANTHER" id="PTHR19848:SF8">
    <property type="entry name" value="F-BOX AND WD REPEAT DOMAIN CONTAINING 7"/>
    <property type="match status" value="1"/>
</dbReference>
<feature type="repeat" description="WD" evidence="3">
    <location>
        <begin position="1638"/>
        <end position="1673"/>
    </location>
</feature>
<dbReference type="InterPro" id="IPR019775">
    <property type="entry name" value="WD40_repeat_CS"/>
</dbReference>
<feature type="domain" description="Novel STAND NTPase 1" evidence="4">
    <location>
        <begin position="588"/>
        <end position="916"/>
    </location>
</feature>
<gene>
    <name evidence="6" type="ORF">H6F44_07550</name>
</gene>
<evidence type="ECO:0000256" key="3">
    <source>
        <dbReference type="PROSITE-ProRule" id="PRU00221"/>
    </source>
</evidence>
<dbReference type="PROSITE" id="PS50082">
    <property type="entry name" value="WD_REPEATS_2"/>
    <property type="match status" value="12"/>
</dbReference>
<evidence type="ECO:0000259" key="5">
    <source>
        <dbReference type="Pfam" id="PF23414"/>
    </source>
</evidence>
<dbReference type="PROSITE" id="PS50294">
    <property type="entry name" value="WD_REPEATS_REGION"/>
    <property type="match status" value="9"/>
</dbReference>
<evidence type="ECO:0000313" key="6">
    <source>
        <dbReference type="EMBL" id="MBD2149975.1"/>
    </source>
</evidence>
<feature type="repeat" description="WD" evidence="3">
    <location>
        <begin position="1382"/>
        <end position="1423"/>
    </location>
</feature>
<sequence>MSQIEQSIKLNGQRNDHSLDDPLNAVNILNQRSIERLIRAVEISQGEFALIIVHCNYSHLRQNILNELANVTGILYREIWWRISDAPIYQKLQDFIAGCHYHVPALMCLGLEHFGTETTDTSIHIFAEINLFRDRLKHQLKCPLVLWLNDENLSELWQQAPDFASFAAPPLKFTLSTLELIQELDQQVERLFQIAQDPLIPLFWQDQQIDNDPDILSYQEIEVARRELRIAHHHEACFVESNDRHISLTEEILQSQFHKSCAELQAKLDLAMGRLLWRSPRLITKYTNDVYVESQGEVHSVSQIYYECSLLHWRKVERPVEEGIVLFYLGNLWWHNSFVRGRATQDSWQRAKQYFQEAIACFQRAQREDLVAKYGRAYSGVLEQLQQWQELTDWIHQLLPLHRLNPLELAQDYGYLAKAAISRGAWRDVLEQASQALSILESRILFDSPLNGSHNNSHEPNFEQHCQRLQQIQIGQCQLLIAQSQYRLGEIDVAIAIMELTIANFNCQDEPHLYIRMLDTFHDLAFAKGLYLQAFHTRQQQRSLEQQYGLRAFIGAGSLQPKQLVSVPDINIEPSKLAQQKTEIAASGRTKDVEYLIHRICDPTAQQLTVIHGESGVGKSSLVNAGLIPALWQRSLTGFAILPIKISIYTNWLQVIANTLQSSAASIEQIMTKFKQLADQSTQIVLIFDQFEEFFFTYAQTRDRQIFRQFWQNCLNKPYLKLVISIREDYLHLLLELETANAEIDILSRDLRYVLANLSPADTTALIENLTQQANFPLESALIECLVQDLAGDRGSVRPIELQLVGSQLQDRNITTLAAYQAAGGKQKLVEQSVQEVIQACGDAAFVAQQVLLALTDERGKRPLRNYNELRNFILPYTSNSLDLDLVLEILVGSGLIFQLPESLSNRYQLVHDYLVPFIRANQESELLGELQKVRSVAETSRARLARLTKFALFGTVLGLILMASLAFQAIRQRQIAEIGEINALVSSATSSFLLNQQLQALTTILKSAQKLAALDIEPMQNQEIDKAQTFRNTYEALQLIVYNIRERYRFSGINRDSPFYTAKFSPDGKMMALGGFDGSVYLLDSNGKLLRTMTGFQAKEIRGLSFSADGKRIASSGQGGIVRIWNVDNGKLIREIQAHTSDIFRVDFHPDGKRLLTGSKDGLVKVWDSDRAVELLTINPQDNLQDNQVPVKPTSFVARQAAAIQDTSFSPDGKMIVTAKNNMIALWDLQGNQLAAAIAHQSIIYMVRFNPQGNQLVSTGGDKSVKLWQIPNQILTEISQSPIPNPQSPIPQLEQIQIFEGNTADVLSVNFSREGNRIAFGTQDNAIGIFNLNGTIDTMIGAHTDAVFDVTFSPDDQYLLSASKDRTARLWYGETAMLKTIYAHQNPVWAVSFAPNGKMFASGSVDKNVFIWNIDGTRRMSLLGHRDTVYGVNFSSDGKYLISASEDRTAKVWDSNKGELLHTLDIHGSGLVNAMLSPDRQILATLGTDNKIKLWRWNQTNNPPLIHELSAHRKSVWSIAFSPDSRFLVSTGNDETLQIWDVATGKGRTITKAHKNGGLAVAYSPDGKLIASSGKDGWIKIWDAATGTIRQEIMVNSEAMWIYGIAFSPDGAAIAAGNADKSIKIYDINNGQILKTLTGHNAEVHAIAFSPDSQNLVSVSRDNSIKIWNAETLNFSELVARGCQMLKAHTANSPHPDRDKICR</sequence>
<dbReference type="PRINTS" id="PR00320">
    <property type="entry name" value="GPROTEINBRPT"/>
</dbReference>
<comment type="caution">
    <text evidence="6">The sequence shown here is derived from an EMBL/GenBank/DDBJ whole genome shotgun (WGS) entry which is preliminary data.</text>
</comment>
<name>A0A926Z5R8_9CYAN</name>
<dbReference type="SUPFAM" id="SSF52540">
    <property type="entry name" value="P-loop containing nucleoside triphosphate hydrolases"/>
    <property type="match status" value="1"/>
</dbReference>
<reference evidence="6" key="1">
    <citation type="journal article" date="2015" name="ISME J.">
        <title>Draft Genome Sequence of Streptomyces incarnatus NRRL8089, which Produces the Nucleoside Antibiotic Sinefungin.</title>
        <authorList>
            <person name="Oshima K."/>
            <person name="Hattori M."/>
            <person name="Shimizu H."/>
            <person name="Fukuda K."/>
            <person name="Nemoto M."/>
            <person name="Inagaki K."/>
            <person name="Tamura T."/>
        </authorList>
    </citation>
    <scope>NUCLEOTIDE SEQUENCE</scope>
    <source>
        <strain evidence="6">FACHB-1277</strain>
    </source>
</reference>
<dbReference type="RefSeq" id="WP_190350346.1">
    <property type="nucleotide sequence ID" value="NZ_JACJPY010000016.1"/>
</dbReference>
<feature type="repeat" description="WD" evidence="3">
    <location>
        <begin position="1465"/>
        <end position="1496"/>
    </location>
</feature>
<feature type="repeat" description="WD" evidence="3">
    <location>
        <begin position="1341"/>
        <end position="1372"/>
    </location>
</feature>
<reference evidence="6" key="2">
    <citation type="submission" date="2020-08" db="EMBL/GenBank/DDBJ databases">
        <authorList>
            <person name="Chen M."/>
            <person name="Teng W."/>
            <person name="Zhao L."/>
            <person name="Hu C."/>
            <person name="Zhou Y."/>
            <person name="Han B."/>
            <person name="Song L."/>
            <person name="Shu W."/>
        </authorList>
    </citation>
    <scope>NUCLEOTIDE SEQUENCE</scope>
    <source>
        <strain evidence="6">FACHB-1277</strain>
    </source>
</reference>
<dbReference type="Pfam" id="PF23414">
    <property type="entry name" value="Beta-prop_EML_2"/>
    <property type="match status" value="1"/>
</dbReference>
<dbReference type="CDD" id="cd00200">
    <property type="entry name" value="WD40"/>
    <property type="match status" value="2"/>
</dbReference>
<dbReference type="Pfam" id="PF00400">
    <property type="entry name" value="WD40"/>
    <property type="match status" value="7"/>
</dbReference>
<dbReference type="SMART" id="SM00320">
    <property type="entry name" value="WD40"/>
    <property type="match status" value="14"/>
</dbReference>
<feature type="domain" description="EML-like second beta-propeller" evidence="5">
    <location>
        <begin position="1517"/>
        <end position="1674"/>
    </location>
</feature>
<feature type="repeat" description="WD" evidence="3">
    <location>
        <begin position="1095"/>
        <end position="1136"/>
    </location>
</feature>
<dbReference type="InterPro" id="IPR015943">
    <property type="entry name" value="WD40/YVTN_repeat-like_dom_sf"/>
</dbReference>
<dbReference type="Proteomes" id="UP000631421">
    <property type="component" value="Unassembled WGS sequence"/>
</dbReference>
<feature type="repeat" description="WD" evidence="3">
    <location>
        <begin position="1552"/>
        <end position="1593"/>
    </location>
</feature>
<dbReference type="InterPro" id="IPR036322">
    <property type="entry name" value="WD40_repeat_dom_sf"/>
</dbReference>
<dbReference type="EMBL" id="JACJPY010000016">
    <property type="protein sequence ID" value="MBD2149975.1"/>
    <property type="molecule type" value="Genomic_DNA"/>
</dbReference>
<feature type="repeat" description="WD" evidence="3">
    <location>
        <begin position="1300"/>
        <end position="1334"/>
    </location>
</feature>
<dbReference type="SUPFAM" id="SSF50978">
    <property type="entry name" value="WD40 repeat-like"/>
    <property type="match status" value="1"/>
</dbReference>
<accession>A0A926Z5R8</accession>